<dbReference type="EMBL" id="JAPQKQ010000001">
    <property type="protein sequence ID" value="KAJ5213810.1"/>
    <property type="molecule type" value="Genomic_DNA"/>
</dbReference>
<dbReference type="AlphaFoldDB" id="A0A9W9N613"/>
<sequence length="248" mass="29210">MPWNPRPRSIFHDESWSTLWRSSEFPPEETFAERYNRQHAKPEWKSVPYFLNYQSSQPGGWPWGWAIYRTSYANTSDEDWARAIEKLDQACLADLEFYESRWSRTGDIYVEMIREGYRNVIFEDPTLEGASEAVIQYRHKQWVEDLGLMVCSAVPRLNYPLLLDQRWGMVSYVNVLDGDFVLEELEEEDGQYYLGLNWGSWGMDNLNSVPYVDGRLFELEMKQMFLSTPDRNLERTLSLSTKGTSDGY</sequence>
<name>A0A9W9N613_9EURO</name>
<comment type="caution">
    <text evidence="1">The sequence shown here is derived from an EMBL/GenBank/DDBJ whole genome shotgun (WGS) entry which is preliminary data.</text>
</comment>
<evidence type="ECO:0000313" key="2">
    <source>
        <dbReference type="Proteomes" id="UP001150942"/>
    </source>
</evidence>
<reference evidence="1" key="2">
    <citation type="journal article" date="2023" name="IMA Fungus">
        <title>Comparative genomic study of the Penicillium genus elucidates a diverse pangenome and 15 lateral gene transfer events.</title>
        <authorList>
            <person name="Petersen C."/>
            <person name="Sorensen T."/>
            <person name="Nielsen M.R."/>
            <person name="Sondergaard T.E."/>
            <person name="Sorensen J.L."/>
            <person name="Fitzpatrick D.A."/>
            <person name="Frisvad J.C."/>
            <person name="Nielsen K.L."/>
        </authorList>
    </citation>
    <scope>NUCLEOTIDE SEQUENCE</scope>
    <source>
        <strain evidence="1">IBT 20477</strain>
    </source>
</reference>
<proteinExistence type="predicted"/>
<reference evidence="1" key="1">
    <citation type="submission" date="2022-11" db="EMBL/GenBank/DDBJ databases">
        <authorList>
            <person name="Petersen C."/>
        </authorList>
    </citation>
    <scope>NUCLEOTIDE SEQUENCE</scope>
    <source>
        <strain evidence="1">IBT 20477</strain>
    </source>
</reference>
<keyword evidence="2" id="KW-1185">Reference proteome</keyword>
<protein>
    <submittedName>
        <fullName evidence="1">Uncharacterized protein</fullName>
    </submittedName>
</protein>
<dbReference type="Proteomes" id="UP001150942">
    <property type="component" value="Unassembled WGS sequence"/>
</dbReference>
<evidence type="ECO:0000313" key="1">
    <source>
        <dbReference type="EMBL" id="KAJ5213810.1"/>
    </source>
</evidence>
<gene>
    <name evidence="1" type="ORF">N7449_000979</name>
</gene>
<organism evidence="1 2">
    <name type="scientific">Penicillium cf. viridicatum</name>
    <dbReference type="NCBI Taxonomy" id="2972119"/>
    <lineage>
        <taxon>Eukaryota</taxon>
        <taxon>Fungi</taxon>
        <taxon>Dikarya</taxon>
        <taxon>Ascomycota</taxon>
        <taxon>Pezizomycotina</taxon>
        <taxon>Eurotiomycetes</taxon>
        <taxon>Eurotiomycetidae</taxon>
        <taxon>Eurotiales</taxon>
        <taxon>Aspergillaceae</taxon>
        <taxon>Penicillium</taxon>
    </lineage>
</organism>
<dbReference type="OrthoDB" id="6499973at2759"/>
<accession>A0A9W9N613</accession>